<evidence type="ECO:0000256" key="4">
    <source>
        <dbReference type="ARBA" id="ARBA00022801"/>
    </source>
</evidence>
<keyword evidence="11" id="KW-1185">Reference proteome</keyword>
<organism evidence="10 11">
    <name type="scientific">Lichtheimia ornata</name>
    <dbReference type="NCBI Taxonomy" id="688661"/>
    <lineage>
        <taxon>Eukaryota</taxon>
        <taxon>Fungi</taxon>
        <taxon>Fungi incertae sedis</taxon>
        <taxon>Mucoromycota</taxon>
        <taxon>Mucoromycotina</taxon>
        <taxon>Mucoromycetes</taxon>
        <taxon>Mucorales</taxon>
        <taxon>Lichtheimiaceae</taxon>
        <taxon>Lichtheimia</taxon>
    </lineage>
</organism>
<evidence type="ECO:0000313" key="10">
    <source>
        <dbReference type="EMBL" id="KAJ8651633.1"/>
    </source>
</evidence>
<comment type="similarity">
    <text evidence="2">Belongs to the acid sphingomyelinase family.</text>
</comment>
<comment type="subcellular location">
    <subcellularLocation>
        <location evidence="1">Secreted</location>
    </subcellularLocation>
</comment>
<dbReference type="GeneID" id="83220130"/>
<dbReference type="GO" id="GO:0004309">
    <property type="term" value="F:exopolyphosphatase activity"/>
    <property type="evidence" value="ECO:0007669"/>
    <property type="project" value="TreeGrafter"/>
</dbReference>
<feature type="compositionally biased region" description="Acidic residues" evidence="6">
    <location>
        <begin position="511"/>
        <end position="533"/>
    </location>
</feature>
<evidence type="ECO:0000256" key="2">
    <source>
        <dbReference type="ARBA" id="ARBA00008234"/>
    </source>
</evidence>
<protein>
    <recommendedName>
        <fullName evidence="12">Endopolyphosphatase</fullName>
    </recommendedName>
</protein>
<reference evidence="10 11" key="1">
    <citation type="submission" date="2023-03" db="EMBL/GenBank/DDBJ databases">
        <title>Genome sequence of Lichtheimia ornata CBS 291.66.</title>
        <authorList>
            <person name="Mohabir J.T."/>
            <person name="Shea T.P."/>
            <person name="Kurbessoian T."/>
            <person name="Berby B."/>
            <person name="Fontaine J."/>
            <person name="Livny J."/>
            <person name="Gnirke A."/>
            <person name="Stajich J.E."/>
            <person name="Cuomo C.A."/>
        </authorList>
    </citation>
    <scope>NUCLEOTIDE SEQUENCE [LARGE SCALE GENOMIC DNA]</scope>
    <source>
        <strain evidence="10">CBS 291.66</strain>
    </source>
</reference>
<dbReference type="EMBL" id="JARTCD010000159">
    <property type="protein sequence ID" value="KAJ8651633.1"/>
    <property type="molecule type" value="Genomic_DNA"/>
</dbReference>
<evidence type="ECO:0000259" key="9">
    <source>
        <dbReference type="Pfam" id="PF19272"/>
    </source>
</evidence>
<dbReference type="InterPro" id="IPR029052">
    <property type="entry name" value="Metallo-depent_PP-like"/>
</dbReference>
<dbReference type="GO" id="GO:0005615">
    <property type="term" value="C:extracellular space"/>
    <property type="evidence" value="ECO:0007669"/>
    <property type="project" value="TreeGrafter"/>
</dbReference>
<dbReference type="Gene3D" id="3.60.21.10">
    <property type="match status" value="1"/>
</dbReference>
<evidence type="ECO:0008006" key="12">
    <source>
        <dbReference type="Google" id="ProtNLM"/>
    </source>
</evidence>
<keyword evidence="4" id="KW-0378">Hydrolase</keyword>
<evidence type="ECO:0000259" key="8">
    <source>
        <dbReference type="Pfam" id="PF00149"/>
    </source>
</evidence>
<dbReference type="GO" id="GO:0008081">
    <property type="term" value="F:phosphoric diester hydrolase activity"/>
    <property type="evidence" value="ECO:0007669"/>
    <property type="project" value="TreeGrafter"/>
</dbReference>
<name>A0AAD7UQM2_9FUNG</name>
<evidence type="ECO:0000256" key="7">
    <source>
        <dbReference type="SAM" id="SignalP"/>
    </source>
</evidence>
<dbReference type="GO" id="GO:0000324">
    <property type="term" value="C:fungal-type vacuole"/>
    <property type="evidence" value="ECO:0007669"/>
    <property type="project" value="TreeGrafter"/>
</dbReference>
<dbReference type="GO" id="GO:0006798">
    <property type="term" value="P:polyphosphate catabolic process"/>
    <property type="evidence" value="ECO:0007669"/>
    <property type="project" value="TreeGrafter"/>
</dbReference>
<evidence type="ECO:0000256" key="3">
    <source>
        <dbReference type="ARBA" id="ARBA00022525"/>
    </source>
</evidence>
<dbReference type="Proteomes" id="UP001234581">
    <property type="component" value="Unassembled WGS sequence"/>
</dbReference>
<gene>
    <name evidence="10" type="ORF">O0I10_012796</name>
</gene>
<dbReference type="PANTHER" id="PTHR10340">
    <property type="entry name" value="SPHINGOMYELIN PHOSPHODIESTERASE"/>
    <property type="match status" value="1"/>
</dbReference>
<feature type="chain" id="PRO_5042016720" description="Endopolyphosphatase" evidence="7">
    <location>
        <begin position="23"/>
        <end position="533"/>
    </location>
</feature>
<keyword evidence="5" id="KW-0325">Glycoprotein</keyword>
<keyword evidence="3" id="KW-0964">Secreted</keyword>
<evidence type="ECO:0000313" key="11">
    <source>
        <dbReference type="Proteomes" id="UP001234581"/>
    </source>
</evidence>
<dbReference type="PANTHER" id="PTHR10340:SF55">
    <property type="entry name" value="ENDOPOLYPHOSPHATASE"/>
    <property type="match status" value="1"/>
</dbReference>
<dbReference type="SUPFAM" id="SSF56300">
    <property type="entry name" value="Metallo-dependent phosphatases"/>
    <property type="match status" value="1"/>
</dbReference>
<dbReference type="Pfam" id="PF00149">
    <property type="entry name" value="Metallophos"/>
    <property type="match status" value="1"/>
</dbReference>
<dbReference type="AlphaFoldDB" id="A0AAD7UQM2"/>
<evidence type="ECO:0000256" key="1">
    <source>
        <dbReference type="ARBA" id="ARBA00004613"/>
    </source>
</evidence>
<comment type="caution">
    <text evidence="10">The sequence shown here is derived from an EMBL/GenBank/DDBJ whole genome shotgun (WGS) entry which is preliminary data.</text>
</comment>
<evidence type="ECO:0000256" key="5">
    <source>
        <dbReference type="ARBA" id="ARBA00023180"/>
    </source>
</evidence>
<proteinExistence type="inferred from homology"/>
<dbReference type="GO" id="GO:0000298">
    <property type="term" value="F:endopolyphosphatase activity"/>
    <property type="evidence" value="ECO:0007669"/>
    <property type="project" value="TreeGrafter"/>
</dbReference>
<dbReference type="InterPro" id="IPR004843">
    <property type="entry name" value="Calcineurin-like_PHP"/>
</dbReference>
<accession>A0AAD7UQM2</accession>
<sequence length="533" mass="62070">MLPRVLLLCVAIFTTWWCLFHGGIPDDAGSCGPDGCIPSSPNRTPTRRHGYFLHITDTHMDENYVASASVGSACHRKPRPDDKERMKRVGYLGAPGKRCDAPVELTKQTLQWIAREWKDKLDFVIWTGDNSRHDWDRKDLRNRNQVLQLNKIAADMMMDVFGDTDITIIPCLGNNDVYPHNRPVDHDSIYHFYQQIWGKWIPPSQRQAFQKGGYFAIDTASYRVLSLNSMYFLKRNKRVKNCRKSGPARDHLIWLEQELQRARDDKTQVVIIGHVPPSPRDYRKTCFREYLRISSEYKDVITSQHYGHLNMDHFLLYDADHLDVIQEYDIQQQNQQHMIVNDSPIRITRNIERYVDWLRDLYLSMGFEENPSSSLNYQAMAAPLKDNNLDDDYDDVLDSLVAVQVSPSVLPVYYPSIRVYRYNASTSAPMPTLLGYTQYYANITRWELEHPGEPLAYAVEYTTESDYGLKDLSPRSLFKLAKHMIEEDDAMWNQYTRNMFVRTQNETFPGYDEDDDDDDEDGDDDDDDGEDSF</sequence>
<dbReference type="Pfam" id="PF19272">
    <property type="entry name" value="ASMase_C"/>
    <property type="match status" value="1"/>
</dbReference>
<feature type="domain" description="Calcineurin-like phosphoesterase" evidence="8">
    <location>
        <begin position="52"/>
        <end position="281"/>
    </location>
</feature>
<feature type="signal peptide" evidence="7">
    <location>
        <begin position="1"/>
        <end position="22"/>
    </location>
</feature>
<feature type="domain" description="Sphingomyelin phosphodiesterase C-terminal" evidence="9">
    <location>
        <begin position="413"/>
        <end position="505"/>
    </location>
</feature>
<feature type="region of interest" description="Disordered" evidence="6">
    <location>
        <begin position="505"/>
        <end position="533"/>
    </location>
</feature>
<evidence type="ECO:0000256" key="6">
    <source>
        <dbReference type="SAM" id="MobiDB-lite"/>
    </source>
</evidence>
<dbReference type="RefSeq" id="XP_058336547.1">
    <property type="nucleotide sequence ID" value="XM_058492683.1"/>
</dbReference>
<dbReference type="InterPro" id="IPR045473">
    <property type="entry name" value="ASM_C"/>
</dbReference>
<keyword evidence="7" id="KW-0732">Signal</keyword>